<proteinExistence type="predicted"/>
<sequence length="411" mass="46097">MVGSYLRLRFSVSSICQHMSLYLFFFATLCGAVISQRPRLLSIDEVSSPLRNGRPEETITSAIGDLEHIQTLEVWSRSYAPGLPVTSLLVDPTGTKLIGTVATGFRQYDLLYTTWFVVEARVSTLSLARFVSFELQPTGGDRYSVPRATLYPMFPSRGNVVHFVTEMGLAVPGIYRGGDQEELIVTFSEGDGYSLPREPSIQRFPSGFKSTATTRLEMPDITRACPANTSIVGRPDIPLGTGPTAITTLNQRRRLRGSLLMFCDRPSPDPSIPKTDPQADVHLGLLYDGKNLARFHIESNDGFAPLNVAELNNGDVMIVFDRYFGDSIRIGYVTYRQLRRSGIRGRTLKPLIIAELSRSDGYNIRSGGSIAVRYDRSRRRTFVYIGTYDHSTRHTWLTSFEWKAKRGRSRR</sequence>
<gene>
    <name evidence="1" type="ORF">FOZ62_023974</name>
</gene>
<dbReference type="AlphaFoldDB" id="A0A7J6S4T2"/>
<comment type="caution">
    <text evidence="1">The sequence shown here is derived from an EMBL/GenBank/DDBJ whole genome shotgun (WGS) entry which is preliminary data.</text>
</comment>
<dbReference type="EMBL" id="JABANM010017573">
    <property type="protein sequence ID" value="KAF4727532.1"/>
    <property type="molecule type" value="Genomic_DNA"/>
</dbReference>
<organism evidence="1 2">
    <name type="scientific">Perkinsus olseni</name>
    <name type="common">Perkinsus atlanticus</name>
    <dbReference type="NCBI Taxonomy" id="32597"/>
    <lineage>
        <taxon>Eukaryota</taxon>
        <taxon>Sar</taxon>
        <taxon>Alveolata</taxon>
        <taxon>Perkinsozoa</taxon>
        <taxon>Perkinsea</taxon>
        <taxon>Perkinsida</taxon>
        <taxon>Perkinsidae</taxon>
        <taxon>Perkinsus</taxon>
    </lineage>
</organism>
<evidence type="ECO:0000313" key="2">
    <source>
        <dbReference type="Proteomes" id="UP000574390"/>
    </source>
</evidence>
<protein>
    <submittedName>
        <fullName evidence="1">Uncharacterized protein</fullName>
    </submittedName>
</protein>
<name>A0A7J6S4T2_PEROL</name>
<accession>A0A7J6S4T2</accession>
<reference evidence="1 2" key="1">
    <citation type="submission" date="2020-04" db="EMBL/GenBank/DDBJ databases">
        <title>Perkinsus olseni comparative genomics.</title>
        <authorList>
            <person name="Bogema D.R."/>
        </authorList>
    </citation>
    <scope>NUCLEOTIDE SEQUENCE [LARGE SCALE GENOMIC DNA]</scope>
    <source>
        <strain evidence="1">ATCC PRA-205</strain>
    </source>
</reference>
<dbReference type="Proteomes" id="UP000574390">
    <property type="component" value="Unassembled WGS sequence"/>
</dbReference>
<evidence type="ECO:0000313" key="1">
    <source>
        <dbReference type="EMBL" id="KAF4727532.1"/>
    </source>
</evidence>